<dbReference type="NCBIfam" id="TIGR01802">
    <property type="entry name" value="CM_pl-yst"/>
    <property type="match status" value="1"/>
</dbReference>
<evidence type="ECO:0000256" key="9">
    <source>
        <dbReference type="ARBA" id="ARBA00023141"/>
    </source>
</evidence>
<comment type="subcellular location">
    <subcellularLocation>
        <location evidence="1">Cytoplasm</location>
    </subcellularLocation>
</comment>
<dbReference type="GO" id="GO:0005737">
    <property type="term" value="C:cytoplasm"/>
    <property type="evidence" value="ECO:0007669"/>
    <property type="project" value="UniProtKB-SubCell"/>
</dbReference>
<dbReference type="GO" id="GO:0004106">
    <property type="term" value="F:chorismate mutase activity"/>
    <property type="evidence" value="ECO:0007669"/>
    <property type="project" value="UniProtKB-UniRule"/>
</dbReference>
<evidence type="ECO:0000259" key="14">
    <source>
        <dbReference type="Pfam" id="PF01817"/>
    </source>
</evidence>
<keyword evidence="10" id="KW-0584">Phenylalanine biosynthesis</keyword>
<dbReference type="PANTHER" id="PTHR21145:SF12">
    <property type="entry name" value="CHORISMATE MUTASE"/>
    <property type="match status" value="1"/>
</dbReference>
<evidence type="ECO:0000313" key="16">
    <source>
        <dbReference type="Proteomes" id="UP001217754"/>
    </source>
</evidence>
<gene>
    <name evidence="15" type="primary">ARO7</name>
    <name evidence="15" type="ORF">MJAP1_002974</name>
</gene>
<keyword evidence="9 13" id="KW-0057">Aromatic amino acid biosynthesis</keyword>
<protein>
    <recommendedName>
        <fullName evidence="5 13">Chorismate mutase</fullName>
        <ecNumber evidence="4 13">5.4.99.5</ecNumber>
    </recommendedName>
</protein>
<evidence type="ECO:0000313" key="15">
    <source>
        <dbReference type="EMBL" id="WFD39992.1"/>
    </source>
</evidence>
<dbReference type="Gene3D" id="1.10.590.10">
    <property type="entry name" value="Chorismate mutase, AroQ class superfamily, eukaryotic"/>
    <property type="match status" value="1"/>
</dbReference>
<evidence type="ECO:0000256" key="7">
    <source>
        <dbReference type="ARBA" id="ARBA00022498"/>
    </source>
</evidence>
<keyword evidence="8 13" id="KW-0028">Amino-acid biosynthesis</keyword>
<dbReference type="Pfam" id="PF01817">
    <property type="entry name" value="CM_2"/>
    <property type="match status" value="1"/>
</dbReference>
<dbReference type="PANTHER" id="PTHR21145">
    <property type="entry name" value="CHORISMATE MUTASE"/>
    <property type="match status" value="1"/>
</dbReference>
<dbReference type="Proteomes" id="UP001217754">
    <property type="component" value="Chromosome 5"/>
</dbReference>
<dbReference type="InterPro" id="IPR037039">
    <property type="entry name" value="CM_AroQ_sf_eucaryotic"/>
</dbReference>
<dbReference type="GO" id="GO:0046417">
    <property type="term" value="P:chorismate metabolic process"/>
    <property type="evidence" value="ECO:0007669"/>
    <property type="project" value="InterPro"/>
</dbReference>
<dbReference type="PIRSF" id="PIRSF017318">
    <property type="entry name" value="Chor_mut_AroQ_eu"/>
    <property type="match status" value="1"/>
</dbReference>
<evidence type="ECO:0000256" key="11">
    <source>
        <dbReference type="ARBA" id="ARBA00023235"/>
    </source>
</evidence>
<dbReference type="EC" id="5.4.99.5" evidence="4 13"/>
<evidence type="ECO:0000256" key="5">
    <source>
        <dbReference type="ARBA" id="ARBA00020296"/>
    </source>
</evidence>
<comment type="pathway">
    <text evidence="2">Metabolic intermediate biosynthesis; prephenate biosynthesis; prephenate from chorismate: step 1/1.</text>
</comment>
<keyword evidence="6" id="KW-0963">Cytoplasm</keyword>
<name>A0AAF0F3L4_9BASI</name>
<organism evidence="15 16">
    <name type="scientific">Malassezia japonica</name>
    <dbReference type="NCBI Taxonomy" id="223818"/>
    <lineage>
        <taxon>Eukaryota</taxon>
        <taxon>Fungi</taxon>
        <taxon>Dikarya</taxon>
        <taxon>Basidiomycota</taxon>
        <taxon>Ustilaginomycotina</taxon>
        <taxon>Malasseziomycetes</taxon>
        <taxon>Malasseziales</taxon>
        <taxon>Malasseziaceae</taxon>
        <taxon>Malassezia</taxon>
    </lineage>
</organism>
<dbReference type="InterPro" id="IPR036263">
    <property type="entry name" value="Chorismate_II_sf"/>
</dbReference>
<evidence type="ECO:0000256" key="12">
    <source>
        <dbReference type="ARBA" id="ARBA00023979"/>
    </source>
</evidence>
<evidence type="ECO:0000256" key="2">
    <source>
        <dbReference type="ARBA" id="ARBA00004817"/>
    </source>
</evidence>
<proteinExistence type="predicted"/>
<dbReference type="PROSITE" id="PS51169">
    <property type="entry name" value="CHORISMATE_MUT_3"/>
    <property type="match status" value="1"/>
</dbReference>
<dbReference type="FunFam" id="1.10.590.10:FF:000002">
    <property type="entry name" value="Chorismate mutase"/>
    <property type="match status" value="1"/>
</dbReference>
<comment type="catalytic activity">
    <reaction evidence="12">
        <text>chorismate = prephenate</text>
        <dbReference type="Rhea" id="RHEA:13897"/>
        <dbReference type="ChEBI" id="CHEBI:29748"/>
        <dbReference type="ChEBI" id="CHEBI:29934"/>
        <dbReference type="EC" id="5.4.99.5"/>
    </reaction>
    <physiologicalReaction direction="left-to-right" evidence="12">
        <dbReference type="Rhea" id="RHEA:13898"/>
    </physiologicalReaction>
</comment>
<dbReference type="InterPro" id="IPR002701">
    <property type="entry name" value="CM_II_prokaryot"/>
</dbReference>
<dbReference type="GeneID" id="85226625"/>
<dbReference type="InterPro" id="IPR008238">
    <property type="entry name" value="Chorismate_mutase_AroQ_euk"/>
</dbReference>
<dbReference type="GO" id="GO:0006571">
    <property type="term" value="P:tyrosine biosynthetic process"/>
    <property type="evidence" value="ECO:0007669"/>
    <property type="project" value="UniProtKB-KW"/>
</dbReference>
<dbReference type="EMBL" id="CP119962">
    <property type="protein sequence ID" value="WFD39992.1"/>
    <property type="molecule type" value="Genomic_DNA"/>
</dbReference>
<dbReference type="GO" id="GO:0009094">
    <property type="term" value="P:L-phenylalanine biosynthetic process"/>
    <property type="evidence" value="ECO:0007669"/>
    <property type="project" value="UniProtKB-KW"/>
</dbReference>
<keyword evidence="7" id="KW-0827">Tyrosine biosynthesis</keyword>
<evidence type="ECO:0000256" key="8">
    <source>
        <dbReference type="ARBA" id="ARBA00022605"/>
    </source>
</evidence>
<evidence type="ECO:0000256" key="13">
    <source>
        <dbReference type="PIRNR" id="PIRNR017318"/>
    </source>
</evidence>
<evidence type="ECO:0000256" key="1">
    <source>
        <dbReference type="ARBA" id="ARBA00004496"/>
    </source>
</evidence>
<dbReference type="RefSeq" id="XP_060122889.1">
    <property type="nucleotide sequence ID" value="XM_060266906.1"/>
</dbReference>
<evidence type="ECO:0000256" key="3">
    <source>
        <dbReference type="ARBA" id="ARBA00011738"/>
    </source>
</evidence>
<evidence type="ECO:0000256" key="6">
    <source>
        <dbReference type="ARBA" id="ARBA00022490"/>
    </source>
</evidence>
<keyword evidence="11 13" id="KW-0413">Isomerase</keyword>
<comment type="subunit">
    <text evidence="3">Homodimer.</text>
</comment>
<reference evidence="15" key="1">
    <citation type="submission" date="2023-03" db="EMBL/GenBank/DDBJ databases">
        <title>Mating type loci evolution in Malassezia.</title>
        <authorList>
            <person name="Coelho M.A."/>
        </authorList>
    </citation>
    <scope>NUCLEOTIDE SEQUENCE</scope>
    <source>
        <strain evidence="15">CBS 9431</strain>
    </source>
</reference>
<feature type="domain" description="Chorismate mutase" evidence="14">
    <location>
        <begin position="156"/>
        <end position="261"/>
    </location>
</feature>
<dbReference type="AlphaFoldDB" id="A0AAF0F3L4"/>
<evidence type="ECO:0000256" key="10">
    <source>
        <dbReference type="ARBA" id="ARBA00023222"/>
    </source>
</evidence>
<evidence type="ECO:0000256" key="4">
    <source>
        <dbReference type="ARBA" id="ARBA00012404"/>
    </source>
</evidence>
<accession>A0AAF0F3L4</accession>
<sequence>MSDSINFHNASSEDILSLNKIRATLQRMEDTIVFRLIERTQFAHNKRMYEDGAFPELKDKENWSGSWLAWLLKETESSHAKLGRWTAPDEYAFTDVSTMPKPILTPVDYPDLLHPHHVNVSKDVLKFYTEEIVPRITLREGGIDDDRQYGSSAIGDVEALSAINRRIHFGMFVSESKFRDDPAAFIPHIHSRNREALAGLITKPAVEAVLLKRVAQKAEIYGQDLDQAAPEHNKEKVRKIQTAEVVRLYQEFIIPMTKEVEVDYLLERLDGLSPEQVNALASKNGTA</sequence>
<keyword evidence="16" id="KW-1185">Reference proteome</keyword>
<dbReference type="SUPFAM" id="SSF48600">
    <property type="entry name" value="Chorismate mutase II"/>
    <property type="match status" value="1"/>
</dbReference>